<keyword evidence="1" id="KW-1133">Transmembrane helix</keyword>
<dbReference type="EnsemblMetazoa" id="ADAC003197-RA">
    <property type="protein sequence ID" value="ADAC003197-PA"/>
    <property type="gene ID" value="ADAC003197"/>
</dbReference>
<reference evidence="3 5" key="1">
    <citation type="journal article" date="2010" name="BMC Genomics">
        <title>Combination of measures distinguishes pre-miRNAs from other stem-loops in the genome of the newly sequenced Anopheles darlingi.</title>
        <authorList>
            <person name="Mendes N.D."/>
            <person name="Freitas A.T."/>
            <person name="Vasconcelos A.T."/>
            <person name="Sagot M.F."/>
        </authorList>
    </citation>
    <scope>NUCLEOTIDE SEQUENCE</scope>
</reference>
<name>W5JP04_ANODA</name>
<keyword evidence="2" id="KW-0732">Signal</keyword>
<dbReference type="PANTHER" id="PTHR21879">
    <property type="entry name" value="FI03362P-RELATED-RELATED"/>
    <property type="match status" value="1"/>
</dbReference>
<dbReference type="EMBL" id="ADMH02000793">
    <property type="protein sequence ID" value="ETN65043.1"/>
    <property type="molecule type" value="Genomic_DNA"/>
</dbReference>
<dbReference type="STRING" id="43151.W5JP04"/>
<evidence type="ECO:0000313" key="4">
    <source>
        <dbReference type="EnsemblMetazoa" id="ADAC003197-PA"/>
    </source>
</evidence>
<dbReference type="Proteomes" id="UP000000673">
    <property type="component" value="Unassembled WGS sequence"/>
</dbReference>
<dbReference type="FunCoup" id="W5JP04">
    <property type="interactions" value="52"/>
</dbReference>
<reference evidence="3" key="3">
    <citation type="journal article" date="2013" name="Nucleic Acids Res.">
        <title>The genome of Anopheles darlingi, the main neotropical malaria vector.</title>
        <authorList>
            <person name="Marinotti O."/>
            <person name="Cerqueira G.C."/>
            <person name="de Almeida L.G."/>
            <person name="Ferro M.I."/>
            <person name="Loreto E.L."/>
            <person name="Zaha A."/>
            <person name="Teixeira S.M."/>
            <person name="Wespiser A.R."/>
            <person name="Almeida E Silva A."/>
            <person name="Schlindwein A.D."/>
            <person name="Pacheco A.C."/>
            <person name="Silva A.L."/>
            <person name="Graveley B.R."/>
            <person name="Walenz B.P."/>
            <person name="Lima Bde A."/>
            <person name="Ribeiro C.A."/>
            <person name="Nunes-Silva C.G."/>
            <person name="de Carvalho C.R."/>
            <person name="Soares C.M."/>
            <person name="de Menezes C.B."/>
            <person name="Matiolli C."/>
            <person name="Caffrey D."/>
            <person name="Araujo D.A."/>
            <person name="de Oliveira D.M."/>
            <person name="Golenbock D."/>
            <person name="Grisard E.C."/>
            <person name="Fantinatti-Garboggini F."/>
            <person name="de Carvalho F.M."/>
            <person name="Barcellos F.G."/>
            <person name="Prosdocimi F."/>
            <person name="May G."/>
            <person name="Azevedo Junior G.M."/>
            <person name="Guimaraes G.M."/>
            <person name="Goldman G.H."/>
            <person name="Padilha I.Q."/>
            <person name="Batista Jda S."/>
            <person name="Ferro J.A."/>
            <person name="Ribeiro J.M."/>
            <person name="Fietto J.L."/>
            <person name="Dabbas K.M."/>
            <person name="Cerdeira L."/>
            <person name="Agnez-Lima L.F."/>
            <person name="Brocchi M."/>
            <person name="de Carvalho M.O."/>
            <person name="Teixeira Mde M."/>
            <person name="Diniz Maia Mde M."/>
            <person name="Goldman M.H."/>
            <person name="Cruz Schneider M.P."/>
            <person name="Felipe M.S."/>
            <person name="Hungria M."/>
            <person name="Nicolas M.F."/>
            <person name="Pereira M."/>
            <person name="Montes M.A."/>
            <person name="Cantao M.E."/>
            <person name="Vincentz M."/>
            <person name="Rafael M.S."/>
            <person name="Silverman N."/>
            <person name="Stoco P.H."/>
            <person name="Souza R.C."/>
            <person name="Vicentini R."/>
            <person name="Gazzinelli R.T."/>
            <person name="Neves Rde O."/>
            <person name="Silva R."/>
            <person name="Astolfi-Filho S."/>
            <person name="Maciel T.E."/>
            <person name="Urmenyi T.P."/>
            <person name="Tadei W.P."/>
            <person name="Camargo E.P."/>
            <person name="de Vasconcelos A.T."/>
        </authorList>
    </citation>
    <scope>NUCLEOTIDE SEQUENCE</scope>
</reference>
<evidence type="ECO:0000313" key="3">
    <source>
        <dbReference type="EMBL" id="ETN65043.1"/>
    </source>
</evidence>
<dbReference type="PANTHER" id="PTHR21879:SF1">
    <property type="entry name" value="FI01546P"/>
    <property type="match status" value="1"/>
</dbReference>
<sequence>MKQFLVLFAVLAVAVAAPQNEADGILTSALKFVRDCGEKSIVLCAKERALNLDLNQNFQIVDGITVKQSEEAEAVPKGRSLNDISLPADPEAREAEIDGLLVERAARFLETHTLEFKVPKDSIEDMQRSLDEARGKKKKVKKLLLPLLLLLKLKAAALLPLALGALALIAFKALIVGKIALILSAIIALKKLFDKKGDQSYEVVAHPHYSHSTSYDDHHGYARSLDAQNLAYAAHAQ</sequence>
<evidence type="ECO:0000313" key="5">
    <source>
        <dbReference type="Proteomes" id="UP000000673"/>
    </source>
</evidence>
<evidence type="ECO:0000256" key="1">
    <source>
        <dbReference type="SAM" id="Phobius"/>
    </source>
</evidence>
<reference evidence="4" key="4">
    <citation type="submission" date="2015-06" db="UniProtKB">
        <authorList>
            <consortium name="EnsemblMetazoa"/>
        </authorList>
    </citation>
    <scope>IDENTIFICATION</scope>
</reference>
<keyword evidence="5" id="KW-1185">Reference proteome</keyword>
<dbReference type="eggNOG" id="ENOG502RZ8R">
    <property type="taxonomic scope" value="Eukaryota"/>
</dbReference>
<dbReference type="Pfam" id="PF07898">
    <property type="entry name" value="DUF1676"/>
    <property type="match status" value="1"/>
</dbReference>
<dbReference type="VEuPathDB" id="VectorBase:ADAR2_010758"/>
<gene>
    <name evidence="3" type="ORF">AND_003197</name>
</gene>
<proteinExistence type="predicted"/>
<dbReference type="AlphaFoldDB" id="W5JP04"/>
<dbReference type="GO" id="GO:0016020">
    <property type="term" value="C:membrane"/>
    <property type="evidence" value="ECO:0007669"/>
    <property type="project" value="TreeGrafter"/>
</dbReference>
<accession>W5JP04</accession>
<protein>
    <submittedName>
        <fullName evidence="3">Osiris 9</fullName>
    </submittedName>
</protein>
<evidence type="ECO:0000256" key="2">
    <source>
        <dbReference type="SAM" id="SignalP"/>
    </source>
</evidence>
<dbReference type="HOGENOM" id="CLU_060007_2_1_1"/>
<keyword evidence="1" id="KW-0472">Membrane</keyword>
<keyword evidence="1" id="KW-0812">Transmembrane</keyword>
<feature type="signal peptide" evidence="2">
    <location>
        <begin position="1"/>
        <end position="16"/>
    </location>
</feature>
<reference evidence="3" key="2">
    <citation type="submission" date="2010-05" db="EMBL/GenBank/DDBJ databases">
        <authorList>
            <person name="Almeida L.G."/>
            <person name="Nicolas M.F."/>
            <person name="Souza R.C."/>
            <person name="Vasconcelos A.T.R."/>
        </authorList>
    </citation>
    <scope>NUCLEOTIDE SEQUENCE</scope>
</reference>
<dbReference type="InterPro" id="IPR012464">
    <property type="entry name" value="DUF1676"/>
</dbReference>
<dbReference type="VEuPathDB" id="VectorBase:ADAC003197"/>
<feature type="transmembrane region" description="Helical" evidence="1">
    <location>
        <begin position="161"/>
        <end position="189"/>
    </location>
</feature>
<organism evidence="3">
    <name type="scientific">Anopheles darlingi</name>
    <name type="common">Mosquito</name>
    <dbReference type="NCBI Taxonomy" id="43151"/>
    <lineage>
        <taxon>Eukaryota</taxon>
        <taxon>Metazoa</taxon>
        <taxon>Ecdysozoa</taxon>
        <taxon>Arthropoda</taxon>
        <taxon>Hexapoda</taxon>
        <taxon>Insecta</taxon>
        <taxon>Pterygota</taxon>
        <taxon>Neoptera</taxon>
        <taxon>Endopterygota</taxon>
        <taxon>Diptera</taxon>
        <taxon>Nematocera</taxon>
        <taxon>Culicoidea</taxon>
        <taxon>Culicidae</taxon>
        <taxon>Anophelinae</taxon>
        <taxon>Anopheles</taxon>
    </lineage>
</organism>
<feature type="chain" id="PRO_5010155735" evidence="2">
    <location>
        <begin position="17"/>
        <end position="237"/>
    </location>
</feature>
<dbReference type="OMA" id="PVHDYGH"/>
<dbReference type="OrthoDB" id="8194491at2759"/>